<dbReference type="InterPro" id="IPR002187">
    <property type="entry name" value="N-reg_PII"/>
</dbReference>
<dbReference type="GO" id="GO:0005524">
    <property type="term" value="F:ATP binding"/>
    <property type="evidence" value="ECO:0007669"/>
    <property type="project" value="TreeGrafter"/>
</dbReference>
<dbReference type="AlphaFoldDB" id="A0A415J030"/>
<reference evidence="2 3" key="1">
    <citation type="submission" date="2019-06" db="EMBL/GenBank/DDBJ databases">
        <title>Genome sequence analysis of &gt;100 Bacillus licheniformis strains suggests intrinsic resistance to this species.</title>
        <authorList>
            <person name="Wels M."/>
            <person name="Siezen R.J."/>
            <person name="Johansen E."/>
            <person name="Stuer-Lauridsen B."/>
            <person name="Bjerre K."/>
            <person name="Nielsen B.K.K."/>
        </authorList>
    </citation>
    <scope>NUCLEOTIDE SEQUENCE [LARGE SCALE GENOMIC DNA]</scope>
    <source>
        <strain evidence="2 3">BAC-16736</strain>
    </source>
</reference>
<dbReference type="GO" id="GO:0030234">
    <property type="term" value="F:enzyme regulator activity"/>
    <property type="evidence" value="ECO:0007669"/>
    <property type="project" value="InterPro"/>
</dbReference>
<gene>
    <name evidence="2" type="ORF">CHCC16736_3372</name>
</gene>
<dbReference type="PANTHER" id="PTHR30115">
    <property type="entry name" value="NITROGEN REGULATORY PROTEIN P-II"/>
    <property type="match status" value="1"/>
</dbReference>
<evidence type="ECO:0000313" key="2">
    <source>
        <dbReference type="EMBL" id="TWL28770.1"/>
    </source>
</evidence>
<dbReference type="Gene3D" id="3.30.70.120">
    <property type="match status" value="1"/>
</dbReference>
<proteinExistence type="predicted"/>
<dbReference type="RefSeq" id="WP_003180463.1">
    <property type="nucleotide sequence ID" value="NZ_BEXU01000009.1"/>
</dbReference>
<dbReference type="EMBL" id="NILC01000021">
    <property type="protein sequence ID" value="TWL28770.1"/>
    <property type="molecule type" value="Genomic_DNA"/>
</dbReference>
<evidence type="ECO:0000256" key="1">
    <source>
        <dbReference type="PIRSR" id="PIRSR602187-50"/>
    </source>
</evidence>
<protein>
    <submittedName>
        <fullName evidence="2">Nitrogen regulatory protein P-II</fullName>
    </submittedName>
</protein>
<keyword evidence="1" id="KW-0597">Phosphoprotein</keyword>
<dbReference type="SUPFAM" id="SSF54913">
    <property type="entry name" value="GlnB-like"/>
    <property type="match status" value="1"/>
</dbReference>
<comment type="caution">
    <text evidence="2">The sequence shown here is derived from an EMBL/GenBank/DDBJ whole genome shotgun (WGS) entry which is preliminary data.</text>
</comment>
<dbReference type="GO" id="GO:0006808">
    <property type="term" value="P:regulation of nitrogen utilization"/>
    <property type="evidence" value="ECO:0007669"/>
    <property type="project" value="InterPro"/>
</dbReference>
<organism evidence="2 3">
    <name type="scientific">Bacillus licheniformis</name>
    <dbReference type="NCBI Taxonomy" id="1402"/>
    <lineage>
        <taxon>Bacteria</taxon>
        <taxon>Bacillati</taxon>
        <taxon>Bacillota</taxon>
        <taxon>Bacilli</taxon>
        <taxon>Bacillales</taxon>
        <taxon>Bacillaceae</taxon>
        <taxon>Bacillus</taxon>
    </lineage>
</organism>
<dbReference type="SMART" id="SM00938">
    <property type="entry name" value="P-II"/>
    <property type="match status" value="1"/>
</dbReference>
<sequence length="129" mass="14699">MKKIETIIRPEQFPRLRKKLEEVGINGLTVSEVAGCGQQRGKQALFRGTSYEIKLLPKVKVEMVIESESVDEIIKSKAHVRQIRSATEKSLSFQLKTRSESGQGNQERKRLSKTTDSLLLSFSRYFKKG</sequence>
<feature type="modified residue" description="O-UMP-tyrosine" evidence="1">
    <location>
        <position position="51"/>
    </location>
</feature>
<dbReference type="Pfam" id="PF00543">
    <property type="entry name" value="P-II"/>
    <property type="match status" value="1"/>
</dbReference>
<dbReference type="PRINTS" id="PR00340">
    <property type="entry name" value="PIIGLNB"/>
</dbReference>
<name>A0A415J030_BACLI</name>
<accession>A0A415J030</accession>
<dbReference type="GO" id="GO:0005829">
    <property type="term" value="C:cytosol"/>
    <property type="evidence" value="ECO:0007669"/>
    <property type="project" value="TreeGrafter"/>
</dbReference>
<dbReference type="InterPro" id="IPR015867">
    <property type="entry name" value="N-reg_PII/ATP_PRibTrfase_C"/>
</dbReference>
<evidence type="ECO:0000313" key="3">
    <source>
        <dbReference type="Proteomes" id="UP000435910"/>
    </source>
</evidence>
<dbReference type="PROSITE" id="PS51343">
    <property type="entry name" value="PII_GLNB_DOM"/>
    <property type="match status" value="1"/>
</dbReference>
<dbReference type="PANTHER" id="PTHR30115:SF11">
    <property type="entry name" value="NITROGEN REGULATORY PROTEIN P-II HOMOLOG"/>
    <property type="match status" value="1"/>
</dbReference>
<dbReference type="Proteomes" id="UP000435910">
    <property type="component" value="Unassembled WGS sequence"/>
</dbReference>
<dbReference type="InterPro" id="IPR011322">
    <property type="entry name" value="N-reg_PII-like_a/b"/>
</dbReference>